<comment type="caution">
    <text evidence="2">The sequence shown here is derived from an EMBL/GenBank/DDBJ whole genome shotgun (WGS) entry which is preliminary data.</text>
</comment>
<organism evidence="2 3">
    <name type="scientific">Micromonospora sonneratiae</name>
    <dbReference type="NCBI Taxonomy" id="1184706"/>
    <lineage>
        <taxon>Bacteria</taxon>
        <taxon>Bacillati</taxon>
        <taxon>Actinomycetota</taxon>
        <taxon>Actinomycetes</taxon>
        <taxon>Micromonosporales</taxon>
        <taxon>Micromonosporaceae</taxon>
        <taxon>Micromonospora</taxon>
    </lineage>
</organism>
<keyword evidence="1" id="KW-0812">Transmembrane</keyword>
<dbReference type="Proteomes" id="UP001597260">
    <property type="component" value="Unassembled WGS sequence"/>
</dbReference>
<gene>
    <name evidence="2" type="ORF">ACFQ4H_07060</name>
</gene>
<protein>
    <submittedName>
        <fullName evidence="2">Uncharacterized protein</fullName>
    </submittedName>
</protein>
<sequence length="62" mass="6414">MDLRSRRATTVRKLGSVALAAGLLISVLSLLSDGGPVEAQILAGLLVVTGIGLRIEAAIYRP</sequence>
<name>A0ABW3YB71_9ACTN</name>
<reference evidence="3" key="1">
    <citation type="journal article" date="2019" name="Int. J. Syst. Evol. Microbiol.">
        <title>The Global Catalogue of Microorganisms (GCM) 10K type strain sequencing project: providing services to taxonomists for standard genome sequencing and annotation.</title>
        <authorList>
            <consortium name="The Broad Institute Genomics Platform"/>
            <consortium name="The Broad Institute Genome Sequencing Center for Infectious Disease"/>
            <person name="Wu L."/>
            <person name="Ma J."/>
        </authorList>
    </citation>
    <scope>NUCLEOTIDE SEQUENCE [LARGE SCALE GENOMIC DNA]</scope>
    <source>
        <strain evidence="3">JCM 31037</strain>
    </source>
</reference>
<evidence type="ECO:0000313" key="3">
    <source>
        <dbReference type="Proteomes" id="UP001597260"/>
    </source>
</evidence>
<feature type="transmembrane region" description="Helical" evidence="1">
    <location>
        <begin position="39"/>
        <end position="60"/>
    </location>
</feature>
<keyword evidence="1" id="KW-1133">Transmembrane helix</keyword>
<keyword evidence="3" id="KW-1185">Reference proteome</keyword>
<keyword evidence="1" id="KW-0472">Membrane</keyword>
<proteinExistence type="predicted"/>
<evidence type="ECO:0000256" key="1">
    <source>
        <dbReference type="SAM" id="Phobius"/>
    </source>
</evidence>
<accession>A0ABW3YB71</accession>
<evidence type="ECO:0000313" key="2">
    <source>
        <dbReference type="EMBL" id="MFD1320846.1"/>
    </source>
</evidence>
<dbReference type="EMBL" id="JBHTMP010000007">
    <property type="protein sequence ID" value="MFD1320846.1"/>
    <property type="molecule type" value="Genomic_DNA"/>
</dbReference>
<dbReference type="RefSeq" id="WP_377568221.1">
    <property type="nucleotide sequence ID" value="NZ_JBHTMP010000007.1"/>
</dbReference>